<dbReference type="SUPFAM" id="SSF53474">
    <property type="entry name" value="alpha/beta-Hydrolases"/>
    <property type="match status" value="1"/>
</dbReference>
<evidence type="ECO:0000313" key="1">
    <source>
        <dbReference type="EMBL" id="TDG76181.1"/>
    </source>
</evidence>
<organism evidence="1 2">
    <name type="scientific">Lentilactobacillus buchneri DSM 20057</name>
    <dbReference type="NCBI Taxonomy" id="1423728"/>
    <lineage>
        <taxon>Bacteria</taxon>
        <taxon>Bacillati</taxon>
        <taxon>Bacillota</taxon>
        <taxon>Bacilli</taxon>
        <taxon>Lactobacillales</taxon>
        <taxon>Lactobacillaceae</taxon>
        <taxon>Lentilactobacillus</taxon>
    </lineage>
</organism>
<reference evidence="1 2" key="1">
    <citation type="journal article" date="2019" name="Appl. Microbiol. Biotechnol.">
        <title>Uncovering carbohydrate metabolism through a genotype-phenotype association study of 56 lactic acid bacteria genomes.</title>
        <authorList>
            <person name="Buron-Moles G."/>
            <person name="Chailyan A."/>
            <person name="Dolejs I."/>
            <person name="Forster J."/>
            <person name="Miks M.H."/>
        </authorList>
    </citation>
    <scope>NUCLEOTIDE SEQUENCE [LARGE SCALE GENOMIC DNA]</scope>
    <source>
        <strain evidence="1 2">ATCC 4005</strain>
    </source>
</reference>
<dbReference type="Gene3D" id="3.40.50.1820">
    <property type="entry name" value="alpha/beta hydrolase"/>
    <property type="match status" value="1"/>
</dbReference>
<proteinExistence type="predicted"/>
<dbReference type="AlphaFoldDB" id="A0A4R5NLS1"/>
<sequence>MVWMAGLIIVLLIAMVVVGRLIRLGTPNQVGIDSDPANGIEAIPTLFIPGYFGNRLSFGRLINRLTRQYGANKSMVIKVDRHGKIHVSGHLAKSKVLIQVLFADKSSRPRQQAVWLSEVLEVLNTRYGVEEINLVGHSMGCITIFWFLTHQSKMTPVSVKHVVAIAGPFNDSEIARSTDKVDAYPLNAKGPTKRMPIYRALSQRVFAIPRDIKVLNIAGRISNTQQNDGEVSVNSAFSLRYLLQDPAAQYHELVIRGKRATHRLLHENVIVDQEIAKFLWNQ</sequence>
<dbReference type="Pfam" id="PF06028">
    <property type="entry name" value="DUF915"/>
    <property type="match status" value="1"/>
</dbReference>
<dbReference type="InterPro" id="IPR029058">
    <property type="entry name" value="AB_hydrolase_fold"/>
</dbReference>
<comment type="caution">
    <text evidence="1">The sequence shown here is derived from an EMBL/GenBank/DDBJ whole genome shotgun (WGS) entry which is preliminary data.</text>
</comment>
<dbReference type="EMBL" id="PUFP01000062">
    <property type="protein sequence ID" value="TDG76181.1"/>
    <property type="molecule type" value="Genomic_DNA"/>
</dbReference>
<protein>
    <recommendedName>
        <fullName evidence="3">Alpha/beta hydrolase</fullName>
    </recommendedName>
</protein>
<dbReference type="Proteomes" id="UP000295181">
    <property type="component" value="Unassembled WGS sequence"/>
</dbReference>
<dbReference type="RefSeq" id="WP_013728261.1">
    <property type="nucleotide sequence ID" value="NZ_AZDM01000025.1"/>
</dbReference>
<name>A0A4R5NLS1_LENBU</name>
<dbReference type="PANTHER" id="PTHR37946:SF1">
    <property type="entry name" value="SLL1969 PROTEIN"/>
    <property type="match status" value="1"/>
</dbReference>
<dbReference type="PANTHER" id="PTHR37946">
    <property type="entry name" value="SLL1969 PROTEIN"/>
    <property type="match status" value="1"/>
</dbReference>
<gene>
    <name evidence="1" type="ORF">C5L32_001912</name>
</gene>
<evidence type="ECO:0000313" key="2">
    <source>
        <dbReference type="Proteomes" id="UP000295181"/>
    </source>
</evidence>
<dbReference type="InterPro" id="IPR010315">
    <property type="entry name" value="DUF915_hydro-like"/>
</dbReference>
<accession>A0A4R5NLS1</accession>
<evidence type="ECO:0008006" key="3">
    <source>
        <dbReference type="Google" id="ProtNLM"/>
    </source>
</evidence>